<evidence type="ECO:0000259" key="3">
    <source>
        <dbReference type="SMART" id="SM00199"/>
    </source>
</evidence>
<dbReference type="GO" id="GO:0005615">
    <property type="term" value="C:extracellular space"/>
    <property type="evidence" value="ECO:0007669"/>
    <property type="project" value="UniProtKB-KW"/>
</dbReference>
<dbReference type="PRINTS" id="PR00437">
    <property type="entry name" value="SMALLCYTKCXC"/>
</dbReference>
<accession>A0A401PGA0</accession>
<dbReference type="Pfam" id="PF00048">
    <property type="entry name" value="IL8"/>
    <property type="match status" value="1"/>
</dbReference>
<feature type="chain" id="PRO_5019582138" description="Chemokine interleukin-8-like domain-containing protein" evidence="2">
    <location>
        <begin position="23"/>
        <end position="100"/>
    </location>
</feature>
<dbReference type="SMART" id="SM00199">
    <property type="entry name" value="SCY"/>
    <property type="match status" value="1"/>
</dbReference>
<dbReference type="EMBL" id="BFAA01002036">
    <property type="protein sequence ID" value="GCB72129.1"/>
    <property type="molecule type" value="Genomic_DNA"/>
</dbReference>
<name>A0A401PGA0_SCYTO</name>
<organism evidence="4 5">
    <name type="scientific">Scyliorhinus torazame</name>
    <name type="common">Cloudy catshark</name>
    <name type="synonym">Catulus torazame</name>
    <dbReference type="NCBI Taxonomy" id="75743"/>
    <lineage>
        <taxon>Eukaryota</taxon>
        <taxon>Metazoa</taxon>
        <taxon>Chordata</taxon>
        <taxon>Craniata</taxon>
        <taxon>Vertebrata</taxon>
        <taxon>Chondrichthyes</taxon>
        <taxon>Elasmobranchii</taxon>
        <taxon>Galeomorphii</taxon>
        <taxon>Galeoidea</taxon>
        <taxon>Carcharhiniformes</taxon>
        <taxon>Scyliorhinidae</taxon>
        <taxon>Scyliorhinus</taxon>
    </lineage>
</organism>
<dbReference type="AlphaFoldDB" id="A0A401PGA0"/>
<evidence type="ECO:0000256" key="1">
    <source>
        <dbReference type="ARBA" id="ARBA00022514"/>
    </source>
</evidence>
<dbReference type="GO" id="GO:0008009">
    <property type="term" value="F:chemokine activity"/>
    <property type="evidence" value="ECO:0007669"/>
    <property type="project" value="InterPro"/>
</dbReference>
<dbReference type="InterPro" id="IPR039809">
    <property type="entry name" value="Chemokine_b/g/d"/>
</dbReference>
<evidence type="ECO:0000256" key="2">
    <source>
        <dbReference type="SAM" id="SignalP"/>
    </source>
</evidence>
<protein>
    <recommendedName>
        <fullName evidence="3">Chemokine interleukin-8-like domain-containing protein</fullName>
    </recommendedName>
</protein>
<sequence length="100" mass="11420">MVSKLLLNVLPFIVLCLAFAEAQPRLPSQSRCKCIETINSLHPSMKISNVKILLKQNFCENVEIIVTLRNGRRTCLNPKSEIGKNIINYMESMKRTTKEN</sequence>
<comment type="caution">
    <text evidence="4">The sequence shown here is derived from an EMBL/GenBank/DDBJ whole genome shotgun (WGS) entry which is preliminary data.</text>
</comment>
<evidence type="ECO:0000313" key="4">
    <source>
        <dbReference type="EMBL" id="GCB72129.1"/>
    </source>
</evidence>
<keyword evidence="1" id="KW-0202">Cytokine</keyword>
<dbReference type="InterPro" id="IPR001811">
    <property type="entry name" value="Chemokine_IL8-like_dom"/>
</dbReference>
<reference evidence="4 5" key="1">
    <citation type="journal article" date="2018" name="Nat. Ecol. Evol.">
        <title>Shark genomes provide insights into elasmobranch evolution and the origin of vertebrates.</title>
        <authorList>
            <person name="Hara Y"/>
            <person name="Yamaguchi K"/>
            <person name="Onimaru K"/>
            <person name="Kadota M"/>
            <person name="Koyanagi M"/>
            <person name="Keeley SD"/>
            <person name="Tatsumi K"/>
            <person name="Tanaka K"/>
            <person name="Motone F"/>
            <person name="Kageyama Y"/>
            <person name="Nozu R"/>
            <person name="Adachi N"/>
            <person name="Nishimura O"/>
            <person name="Nakagawa R"/>
            <person name="Tanegashima C"/>
            <person name="Kiyatake I"/>
            <person name="Matsumoto R"/>
            <person name="Murakumo K"/>
            <person name="Nishida K"/>
            <person name="Terakita A"/>
            <person name="Kuratani S"/>
            <person name="Sato K"/>
            <person name="Hyodo S Kuraku.S."/>
        </authorList>
    </citation>
    <scope>NUCLEOTIDE SEQUENCE [LARGE SCALE GENOMIC DNA]</scope>
</reference>
<dbReference type="SUPFAM" id="SSF54117">
    <property type="entry name" value="Interleukin 8-like chemokines"/>
    <property type="match status" value="1"/>
</dbReference>
<dbReference type="Proteomes" id="UP000288216">
    <property type="component" value="Unassembled WGS sequence"/>
</dbReference>
<proteinExistence type="predicted"/>
<dbReference type="PRINTS" id="PR00436">
    <property type="entry name" value="INTERLEUKIN8"/>
</dbReference>
<dbReference type="PANTHER" id="PTHR12015">
    <property type="entry name" value="SMALL INDUCIBLE CYTOKINE A"/>
    <property type="match status" value="1"/>
</dbReference>
<dbReference type="InterPro" id="IPR036048">
    <property type="entry name" value="Interleukin_8-like_sf"/>
</dbReference>
<dbReference type="OMA" id="CKCINTI"/>
<feature type="domain" description="Chemokine interleukin-8-like" evidence="3">
    <location>
        <begin position="29"/>
        <end position="90"/>
    </location>
</feature>
<dbReference type="OrthoDB" id="9948647at2759"/>
<dbReference type="GO" id="GO:0006955">
    <property type="term" value="P:immune response"/>
    <property type="evidence" value="ECO:0007669"/>
    <property type="project" value="InterPro"/>
</dbReference>
<dbReference type="Gene3D" id="2.40.50.40">
    <property type="match status" value="1"/>
</dbReference>
<keyword evidence="5" id="KW-1185">Reference proteome</keyword>
<gene>
    <name evidence="4" type="ORF">scyTo_0006180</name>
</gene>
<dbReference type="InterPro" id="IPR001089">
    <property type="entry name" value="Chemokine_CXC"/>
</dbReference>
<evidence type="ECO:0000313" key="5">
    <source>
        <dbReference type="Proteomes" id="UP000288216"/>
    </source>
</evidence>
<keyword evidence="2" id="KW-0732">Signal</keyword>
<feature type="signal peptide" evidence="2">
    <location>
        <begin position="1"/>
        <end position="22"/>
    </location>
</feature>